<keyword evidence="2" id="KW-1185">Reference proteome</keyword>
<proteinExistence type="predicted"/>
<accession>A0A418M3X0</accession>
<reference evidence="1 2" key="1">
    <citation type="submission" date="2018-08" db="EMBL/GenBank/DDBJ databases">
        <title>Fibrisoma montanum sp. nov., isolated from Danxia mountain soil.</title>
        <authorList>
            <person name="Huang Y."/>
        </authorList>
    </citation>
    <scope>NUCLEOTIDE SEQUENCE [LARGE SCALE GENOMIC DNA]</scope>
    <source>
        <strain evidence="1 2">HYT19</strain>
    </source>
</reference>
<dbReference type="RefSeq" id="WP_119669510.1">
    <property type="nucleotide sequence ID" value="NZ_QXED01000006.1"/>
</dbReference>
<dbReference type="EMBL" id="QXED01000006">
    <property type="protein sequence ID" value="RIV20343.1"/>
    <property type="molecule type" value="Genomic_DNA"/>
</dbReference>
<name>A0A418M3X0_9BACT</name>
<evidence type="ECO:0000313" key="2">
    <source>
        <dbReference type="Proteomes" id="UP000283523"/>
    </source>
</evidence>
<dbReference type="Proteomes" id="UP000283523">
    <property type="component" value="Unassembled WGS sequence"/>
</dbReference>
<sequence>MKTIFARFWAYVKASYQRLSIESPKYWRKLRGFFLCLSGVSAVLQPEIVAVVNQYHLLGFEVPTLITDVARMLLAFNIGAAAVTKFAIDPDAVSRATYEKLSQPTQTNA</sequence>
<gene>
    <name evidence="1" type="ORF">DYU11_20035</name>
</gene>
<comment type="caution">
    <text evidence="1">The sequence shown here is derived from an EMBL/GenBank/DDBJ whole genome shotgun (WGS) entry which is preliminary data.</text>
</comment>
<organism evidence="1 2">
    <name type="scientific">Fibrisoma montanum</name>
    <dbReference type="NCBI Taxonomy" id="2305895"/>
    <lineage>
        <taxon>Bacteria</taxon>
        <taxon>Pseudomonadati</taxon>
        <taxon>Bacteroidota</taxon>
        <taxon>Cytophagia</taxon>
        <taxon>Cytophagales</taxon>
        <taxon>Spirosomataceae</taxon>
        <taxon>Fibrisoma</taxon>
    </lineage>
</organism>
<dbReference type="AlphaFoldDB" id="A0A418M3X0"/>
<protein>
    <submittedName>
        <fullName evidence="1">Uncharacterized protein</fullName>
    </submittedName>
</protein>
<evidence type="ECO:0000313" key="1">
    <source>
        <dbReference type="EMBL" id="RIV20343.1"/>
    </source>
</evidence>